<name>A0A7W7YZW0_9BRAD</name>
<dbReference type="EMBL" id="JACHIH010000001">
    <property type="protein sequence ID" value="MBB5045415.1"/>
    <property type="molecule type" value="Genomic_DNA"/>
</dbReference>
<comment type="caution">
    <text evidence="1">The sequence shown here is derived from an EMBL/GenBank/DDBJ whole genome shotgun (WGS) entry which is preliminary data.</text>
</comment>
<evidence type="ECO:0000313" key="2">
    <source>
        <dbReference type="Proteomes" id="UP000542353"/>
    </source>
</evidence>
<dbReference type="AlphaFoldDB" id="A0A7W7YZW0"/>
<proteinExistence type="predicted"/>
<sequence>MRRTVKICRGDFSNGTLTEHRARDAKEPFGLLDGALRAALSGLLISVFVSEKRECVRRYRLPRQLVEPMFDAGVGSSRQNSLRIISLLPRVQKGDLRVDLQREGLLFAGESACETPQPTAGRLHQQIETTAVAELGRRRPPWTEKAPV</sequence>
<organism evidence="1 2">
    <name type="scientific">Rhodopseudomonas rhenobacensis</name>
    <dbReference type="NCBI Taxonomy" id="87461"/>
    <lineage>
        <taxon>Bacteria</taxon>
        <taxon>Pseudomonadati</taxon>
        <taxon>Pseudomonadota</taxon>
        <taxon>Alphaproteobacteria</taxon>
        <taxon>Hyphomicrobiales</taxon>
        <taxon>Nitrobacteraceae</taxon>
        <taxon>Rhodopseudomonas</taxon>
    </lineage>
</organism>
<dbReference type="Proteomes" id="UP000542353">
    <property type="component" value="Unassembled WGS sequence"/>
</dbReference>
<gene>
    <name evidence="1" type="ORF">HNR60_000144</name>
</gene>
<reference evidence="1 2" key="1">
    <citation type="submission" date="2020-08" db="EMBL/GenBank/DDBJ databases">
        <title>Genomic Encyclopedia of Type Strains, Phase IV (KMG-IV): sequencing the most valuable type-strain genomes for metagenomic binning, comparative biology and taxonomic classification.</title>
        <authorList>
            <person name="Goeker M."/>
        </authorList>
    </citation>
    <scope>NUCLEOTIDE SEQUENCE [LARGE SCALE GENOMIC DNA]</scope>
    <source>
        <strain evidence="1 2">DSM 12706</strain>
    </source>
</reference>
<keyword evidence="2" id="KW-1185">Reference proteome</keyword>
<accession>A0A7W7YZW0</accession>
<protein>
    <submittedName>
        <fullName evidence="1">Uncharacterized protein</fullName>
    </submittedName>
</protein>
<evidence type="ECO:0000313" key="1">
    <source>
        <dbReference type="EMBL" id="MBB5045415.1"/>
    </source>
</evidence>